<evidence type="ECO:0000256" key="7">
    <source>
        <dbReference type="ARBA" id="ARBA00022989"/>
    </source>
</evidence>
<feature type="repeat" description="Solcar" evidence="9">
    <location>
        <begin position="110"/>
        <end position="200"/>
    </location>
</feature>
<organism evidence="11 12">
    <name type="scientific">Aspergillus viridinutans</name>
    <dbReference type="NCBI Taxonomy" id="75553"/>
    <lineage>
        <taxon>Eukaryota</taxon>
        <taxon>Fungi</taxon>
        <taxon>Dikarya</taxon>
        <taxon>Ascomycota</taxon>
        <taxon>Pezizomycotina</taxon>
        <taxon>Eurotiomycetes</taxon>
        <taxon>Eurotiomycetidae</taxon>
        <taxon>Eurotiales</taxon>
        <taxon>Aspergillaceae</taxon>
        <taxon>Aspergillus</taxon>
        <taxon>Aspergillus subgen. Fumigati</taxon>
    </lineage>
</organism>
<keyword evidence="3 10" id="KW-0813">Transport</keyword>
<gene>
    <name evidence="11" type="ORF">Aspvir_006832</name>
</gene>
<dbReference type="EMBL" id="BOPL01000004">
    <property type="protein sequence ID" value="GIK02771.1"/>
    <property type="molecule type" value="Genomic_DNA"/>
</dbReference>
<comment type="caution">
    <text evidence="11">The sequence shown here is derived from an EMBL/GenBank/DDBJ whole genome shotgun (WGS) entry which is preliminary data.</text>
</comment>
<reference evidence="11 12" key="1">
    <citation type="submission" date="2021-02" db="EMBL/GenBank/DDBJ databases">
        <title>Pan-genome distribution and transcriptional activeness of fungal secondary metabolism genes in Aspergillus section Fumigati.</title>
        <authorList>
            <person name="Takahashi H."/>
            <person name="Umemura M."/>
            <person name="Ninomiya A."/>
            <person name="Kusuya Y."/>
            <person name="Urayama S."/>
            <person name="Shimizu M."/>
            <person name="Watanabe A."/>
            <person name="Kamei K."/>
            <person name="Yaguchi T."/>
            <person name="Hagiwara D."/>
        </authorList>
    </citation>
    <scope>NUCLEOTIDE SEQUENCE [LARGE SCALE GENOMIC DNA]</scope>
    <source>
        <strain evidence="11 12">IFM 47045</strain>
    </source>
</reference>
<evidence type="ECO:0000256" key="3">
    <source>
        <dbReference type="ARBA" id="ARBA00022448"/>
    </source>
</evidence>
<dbReference type="Proteomes" id="UP000710440">
    <property type="component" value="Unassembled WGS sequence"/>
</dbReference>
<proteinExistence type="inferred from homology"/>
<evidence type="ECO:0000256" key="10">
    <source>
        <dbReference type="RuleBase" id="RU000488"/>
    </source>
</evidence>
<keyword evidence="6" id="KW-0496">Mitochondrion</keyword>
<dbReference type="GO" id="GO:0016020">
    <property type="term" value="C:membrane"/>
    <property type="evidence" value="ECO:0007669"/>
    <property type="project" value="UniProtKB-SubCell"/>
</dbReference>
<comment type="similarity">
    <text evidence="2 10">Belongs to the mitochondrial carrier (TC 2.A.29) family.</text>
</comment>
<dbReference type="InterPro" id="IPR018108">
    <property type="entry name" value="MCP_transmembrane"/>
</dbReference>
<evidence type="ECO:0000256" key="9">
    <source>
        <dbReference type="PROSITE-ProRule" id="PRU00282"/>
    </source>
</evidence>
<accession>A0A9P3F686</accession>
<dbReference type="RefSeq" id="XP_043125957.1">
    <property type="nucleotide sequence ID" value="XM_043270022.1"/>
</dbReference>
<dbReference type="FunFam" id="1.50.40.10:FF:000169">
    <property type="entry name" value="Mitochondrial carrier protein (Pet8), putative"/>
    <property type="match status" value="1"/>
</dbReference>
<dbReference type="SUPFAM" id="SSF103506">
    <property type="entry name" value="Mitochondrial carrier"/>
    <property type="match status" value="1"/>
</dbReference>
<dbReference type="AlphaFoldDB" id="A0A9P3F686"/>
<feature type="repeat" description="Solcar" evidence="9">
    <location>
        <begin position="3"/>
        <end position="87"/>
    </location>
</feature>
<protein>
    <recommendedName>
        <fullName evidence="13">Mitochondrial carrier protein</fullName>
    </recommendedName>
</protein>
<dbReference type="OrthoDB" id="250329at2759"/>
<dbReference type="InterPro" id="IPR023395">
    <property type="entry name" value="MCP_dom_sf"/>
</dbReference>
<comment type="subcellular location">
    <subcellularLocation>
        <location evidence="1">Membrane</location>
        <topology evidence="1">Multi-pass membrane protein</topology>
    </subcellularLocation>
</comment>
<dbReference type="PANTHER" id="PTHR45667">
    <property type="entry name" value="S-ADENOSYLMETHIONINE MITOCHONDRIAL CARRIER PROTEIN"/>
    <property type="match status" value="1"/>
</dbReference>
<name>A0A9P3F686_ASPVI</name>
<evidence type="ECO:0000313" key="11">
    <source>
        <dbReference type="EMBL" id="GIK02771.1"/>
    </source>
</evidence>
<evidence type="ECO:0000256" key="6">
    <source>
        <dbReference type="ARBA" id="ARBA00022792"/>
    </source>
</evidence>
<keyword evidence="4 9" id="KW-0812">Transmembrane</keyword>
<sequence>MYNSNLDIWIAGAFAAVTVDLIVYPFDTLKTRVQSPDYNRLYKDAATGAVRRKALYGGLYQGMWSVVLSTIPGSGAFFTTYEAVKYTLTNASTHHHNPENNPLPFTHSLPQPIIHAISSSTAEMVACLMMTPAEVLKQNAQVTNVNASKGGQDAKSAMTQVIARFKHRPWKLWSGYTALVGRNLPFTGLNFPMFEFFRSHLVEWRKRRKEDGGIQTREWDPLVERAALTGMSASVSGMIASVVTTPIDVIKTRMMLSASENNKGGGDESAKKKTAGRGTLKVGKEIYRNEGIRGLFKGGAIRAAWTAVSLSMYLSMYEAGRFYLENRRREKDGLNTRVEVDGSKEEAAI</sequence>
<dbReference type="GeneID" id="66934814"/>
<dbReference type="Pfam" id="PF00153">
    <property type="entry name" value="Mito_carr"/>
    <property type="match status" value="3"/>
</dbReference>
<evidence type="ECO:0000256" key="1">
    <source>
        <dbReference type="ARBA" id="ARBA00004141"/>
    </source>
</evidence>
<evidence type="ECO:0000256" key="2">
    <source>
        <dbReference type="ARBA" id="ARBA00006375"/>
    </source>
</evidence>
<evidence type="ECO:0000256" key="5">
    <source>
        <dbReference type="ARBA" id="ARBA00022737"/>
    </source>
</evidence>
<dbReference type="Gene3D" id="1.50.40.10">
    <property type="entry name" value="Mitochondrial carrier domain"/>
    <property type="match status" value="2"/>
</dbReference>
<evidence type="ECO:0000256" key="4">
    <source>
        <dbReference type="ARBA" id="ARBA00022692"/>
    </source>
</evidence>
<evidence type="ECO:0000256" key="8">
    <source>
        <dbReference type="ARBA" id="ARBA00023136"/>
    </source>
</evidence>
<feature type="repeat" description="Solcar" evidence="9">
    <location>
        <begin position="224"/>
        <end position="323"/>
    </location>
</feature>
<keyword evidence="7" id="KW-1133">Transmembrane helix</keyword>
<evidence type="ECO:0000313" key="12">
    <source>
        <dbReference type="Proteomes" id="UP000710440"/>
    </source>
</evidence>
<dbReference type="PROSITE" id="PS50920">
    <property type="entry name" value="SOLCAR"/>
    <property type="match status" value="3"/>
</dbReference>
<keyword evidence="8 9" id="KW-0472">Membrane</keyword>
<keyword evidence="6" id="KW-0999">Mitochondrion inner membrane</keyword>
<keyword evidence="5" id="KW-0677">Repeat</keyword>
<keyword evidence="12" id="KW-1185">Reference proteome</keyword>
<evidence type="ECO:0008006" key="13">
    <source>
        <dbReference type="Google" id="ProtNLM"/>
    </source>
</evidence>